<dbReference type="GO" id="GO:0005886">
    <property type="term" value="C:plasma membrane"/>
    <property type="evidence" value="ECO:0007669"/>
    <property type="project" value="TreeGrafter"/>
</dbReference>
<reference evidence="7" key="1">
    <citation type="submission" date="2022-06" db="EMBL/GenBank/DDBJ databases">
        <title>Aquibacillus sp. a new bacterium isolated from soil saline samples.</title>
        <authorList>
            <person name="Galisteo C."/>
            <person name="De La Haba R."/>
            <person name="Sanchez-Porro C."/>
            <person name="Ventosa A."/>
        </authorList>
    </citation>
    <scope>NUCLEOTIDE SEQUENCE</scope>
    <source>
        <strain evidence="7">3ASR75-11</strain>
    </source>
</reference>
<feature type="transmembrane region" description="Helical" evidence="6">
    <location>
        <begin position="235"/>
        <end position="255"/>
    </location>
</feature>
<dbReference type="PANTHER" id="PTHR30569:SF0">
    <property type="entry name" value="CYTOSINE PERMEASE"/>
    <property type="match status" value="1"/>
</dbReference>
<evidence type="ECO:0000256" key="6">
    <source>
        <dbReference type="SAM" id="Phobius"/>
    </source>
</evidence>
<keyword evidence="5 6" id="KW-0472">Membrane</keyword>
<evidence type="ECO:0000256" key="4">
    <source>
        <dbReference type="ARBA" id="ARBA00022989"/>
    </source>
</evidence>
<feature type="transmembrane region" description="Helical" evidence="6">
    <location>
        <begin position="52"/>
        <end position="77"/>
    </location>
</feature>
<keyword evidence="8" id="KW-1185">Reference proteome</keyword>
<feature type="transmembrane region" description="Helical" evidence="6">
    <location>
        <begin position="135"/>
        <end position="155"/>
    </location>
</feature>
<dbReference type="PANTHER" id="PTHR30569">
    <property type="entry name" value="CYTOSINE TRANSPORTER CODB"/>
    <property type="match status" value="1"/>
</dbReference>
<feature type="transmembrane region" description="Helical" evidence="6">
    <location>
        <begin position="371"/>
        <end position="389"/>
    </location>
</feature>
<comment type="subcellular location">
    <subcellularLocation>
        <location evidence="1">Membrane</location>
        <topology evidence="1">Multi-pass membrane protein</topology>
    </subcellularLocation>
</comment>
<organism evidence="7 8">
    <name type="scientific">Terrihalobacillus insolitus</name>
    <dbReference type="NCBI Taxonomy" id="2950438"/>
    <lineage>
        <taxon>Bacteria</taxon>
        <taxon>Bacillati</taxon>
        <taxon>Bacillota</taxon>
        <taxon>Bacilli</taxon>
        <taxon>Bacillales</taxon>
        <taxon>Bacillaceae</taxon>
        <taxon>Terrihalobacillus</taxon>
    </lineage>
</organism>
<keyword evidence="3 6" id="KW-0812">Transmembrane</keyword>
<dbReference type="InterPro" id="IPR030191">
    <property type="entry name" value="CodB"/>
</dbReference>
<evidence type="ECO:0000256" key="5">
    <source>
        <dbReference type="ARBA" id="ARBA00023136"/>
    </source>
</evidence>
<feature type="transmembrane region" description="Helical" evidence="6">
    <location>
        <begin position="275"/>
        <end position="301"/>
    </location>
</feature>
<feature type="transmembrane region" description="Helical" evidence="6">
    <location>
        <begin position="98"/>
        <end position="123"/>
    </location>
</feature>
<comment type="caution">
    <text evidence="7">The sequence shown here is derived from an EMBL/GenBank/DDBJ whole genome shotgun (WGS) entry which is preliminary data.</text>
</comment>
<evidence type="ECO:0000256" key="1">
    <source>
        <dbReference type="ARBA" id="ARBA00004141"/>
    </source>
</evidence>
<sequence length="446" mass="48115">MGTFKKDSALSSVPKSERENWIVPATIFGGLEFAVPVIMVGSTLAINFGLTTIFWILLVGLVIIQWVGNALQGYLGAKTGRPSSVIARSSFGSIQARFVIGLALVVLNVGWFGVNTAVAGNSISAMFGINYQEELFIWILITTIAGVLFALPAVLGYNSMKWTDYLAVPAGLILIVSGVFFALRGTGWDTVVSWNPTPSITFFGGISLVLGANVAQWLIASDYTRYSKPKIKDQALIPLGIIVIGFVFFLTGAIMSVGVGEADIVNVMVNLGFPFWGFLILWLALWTSQLVASYSIGLAAANMFNIDTAKGRAILTVVGSLIGVALALVGILNYFTDFLVLLGVMYPAIAGIMFADFFFIRNKEWEDNHGWNWVATIAVLSGALIGYLTQYVAPFGIPAVQSLILSAIIYLVGMQIKAKVKPDQFTKKDFVTADEIASDIKVEAQK</sequence>
<dbReference type="Pfam" id="PF02133">
    <property type="entry name" value="Transp_cyt_pur"/>
    <property type="match status" value="1"/>
</dbReference>
<gene>
    <name evidence="7" type="ORF">NC797_13195</name>
</gene>
<feature type="transmembrane region" description="Helical" evidence="6">
    <location>
        <begin position="162"/>
        <end position="182"/>
    </location>
</feature>
<dbReference type="GO" id="GO:0015209">
    <property type="term" value="F:cytosine transmembrane transporter activity"/>
    <property type="evidence" value="ECO:0007669"/>
    <property type="project" value="InterPro"/>
</dbReference>
<keyword evidence="4 6" id="KW-1133">Transmembrane helix</keyword>
<feature type="transmembrane region" description="Helical" evidence="6">
    <location>
        <begin position="313"/>
        <end position="332"/>
    </location>
</feature>
<feature type="transmembrane region" description="Helical" evidence="6">
    <location>
        <begin position="21"/>
        <end position="46"/>
    </location>
</feature>
<proteinExistence type="inferred from homology"/>
<dbReference type="Gene3D" id="1.10.4160.10">
    <property type="entry name" value="Hydantoin permease"/>
    <property type="match status" value="1"/>
</dbReference>
<dbReference type="Proteomes" id="UP001145050">
    <property type="component" value="Unassembled WGS sequence"/>
</dbReference>
<feature type="transmembrane region" description="Helical" evidence="6">
    <location>
        <begin position="338"/>
        <end position="359"/>
    </location>
</feature>
<dbReference type="RefSeq" id="WP_272437266.1">
    <property type="nucleotide sequence ID" value="NZ_JAMQKB010000015.1"/>
</dbReference>
<evidence type="ECO:0000313" key="8">
    <source>
        <dbReference type="Proteomes" id="UP001145050"/>
    </source>
</evidence>
<comment type="similarity">
    <text evidence="2">Belongs to the purine-cytosine permease (2.A.39) family.</text>
</comment>
<feature type="transmembrane region" description="Helical" evidence="6">
    <location>
        <begin position="395"/>
        <end position="413"/>
    </location>
</feature>
<dbReference type="AlphaFoldDB" id="A0A9X3WT33"/>
<protein>
    <submittedName>
        <fullName evidence="7">Cytosine permease</fullName>
    </submittedName>
</protein>
<evidence type="ECO:0000256" key="3">
    <source>
        <dbReference type="ARBA" id="ARBA00022692"/>
    </source>
</evidence>
<dbReference type="EMBL" id="JAMQKB010000015">
    <property type="protein sequence ID" value="MDC3425457.1"/>
    <property type="molecule type" value="Genomic_DNA"/>
</dbReference>
<name>A0A9X3WT33_9BACI</name>
<evidence type="ECO:0000313" key="7">
    <source>
        <dbReference type="EMBL" id="MDC3425457.1"/>
    </source>
</evidence>
<dbReference type="InterPro" id="IPR001248">
    <property type="entry name" value="Pur-cyt_permease"/>
</dbReference>
<feature type="transmembrane region" description="Helical" evidence="6">
    <location>
        <begin position="202"/>
        <end position="223"/>
    </location>
</feature>
<evidence type="ECO:0000256" key="2">
    <source>
        <dbReference type="ARBA" id="ARBA00008974"/>
    </source>
</evidence>
<accession>A0A9X3WT33</accession>